<reference evidence="2" key="2">
    <citation type="journal article" date="2019" name="Genome Biol. Evol.">
        <title>Day and night: Metabolic profiles and evolutionary relationships of six axenic non-marine cyanobacteria.</title>
        <authorList>
            <person name="Will S.E."/>
            <person name="Henke P."/>
            <person name="Boedeker C."/>
            <person name="Huang S."/>
            <person name="Brinkmann H."/>
            <person name="Rohde M."/>
            <person name="Jarek M."/>
            <person name="Friedl T."/>
            <person name="Seufert S."/>
            <person name="Schumacher M."/>
            <person name="Overmann J."/>
            <person name="Neumann-Schaal M."/>
            <person name="Petersen J."/>
        </authorList>
    </citation>
    <scope>NUCLEOTIDE SEQUENCE [LARGE SCALE GENOMIC DNA]</scope>
    <source>
        <strain evidence="2">PCC 7102</strain>
    </source>
</reference>
<dbReference type="EMBL" id="RSCL01000013">
    <property type="protein sequence ID" value="RUT03571.1"/>
    <property type="molecule type" value="Genomic_DNA"/>
</dbReference>
<dbReference type="AlphaFoldDB" id="A0A3S1CIY2"/>
<evidence type="ECO:0000313" key="2">
    <source>
        <dbReference type="EMBL" id="RUT03571.1"/>
    </source>
</evidence>
<keyword evidence="1" id="KW-0732">Signal</keyword>
<dbReference type="Proteomes" id="UP000271624">
    <property type="component" value="Unassembled WGS sequence"/>
</dbReference>
<dbReference type="OrthoDB" id="521929at2"/>
<gene>
    <name evidence="2" type="ORF">DSM106972_052100</name>
</gene>
<evidence type="ECO:0000256" key="1">
    <source>
        <dbReference type="SAM" id="SignalP"/>
    </source>
</evidence>
<comment type="caution">
    <text evidence="2">The sequence shown here is derived from an EMBL/GenBank/DDBJ whole genome shotgun (WGS) entry which is preliminary data.</text>
</comment>
<feature type="chain" id="PRO_5030082994" evidence="1">
    <location>
        <begin position="27"/>
        <end position="153"/>
    </location>
</feature>
<sequence length="153" mass="17236">MQVTKLFTAAVLGIGILSTAILPAMADKKFDNFKKNQLAQFKGDSHPETCKEKTITRGSLRYDLCQHKGKPAYIRITDDGTPISFYEFKNRQLVQSCSIDAFICSGYKNNRLVAIWNLEAQTVDFNVSSESNREIETSNLAEAKKALRIFGYK</sequence>
<organism evidence="2 3">
    <name type="scientific">Dulcicalothrix desertica PCC 7102</name>
    <dbReference type="NCBI Taxonomy" id="232991"/>
    <lineage>
        <taxon>Bacteria</taxon>
        <taxon>Bacillati</taxon>
        <taxon>Cyanobacteriota</taxon>
        <taxon>Cyanophyceae</taxon>
        <taxon>Nostocales</taxon>
        <taxon>Calotrichaceae</taxon>
        <taxon>Dulcicalothrix</taxon>
    </lineage>
</organism>
<evidence type="ECO:0000313" key="3">
    <source>
        <dbReference type="Proteomes" id="UP000271624"/>
    </source>
</evidence>
<proteinExistence type="predicted"/>
<keyword evidence="3" id="KW-1185">Reference proteome</keyword>
<dbReference type="RefSeq" id="WP_127083516.1">
    <property type="nucleotide sequence ID" value="NZ_RSCL01000013.1"/>
</dbReference>
<accession>A0A3S1CIY2</accession>
<feature type="signal peptide" evidence="1">
    <location>
        <begin position="1"/>
        <end position="26"/>
    </location>
</feature>
<reference evidence="2" key="1">
    <citation type="submission" date="2018-12" db="EMBL/GenBank/DDBJ databases">
        <authorList>
            <person name="Will S."/>
            <person name="Neumann-Schaal M."/>
            <person name="Henke P."/>
        </authorList>
    </citation>
    <scope>NUCLEOTIDE SEQUENCE</scope>
    <source>
        <strain evidence="2">PCC 7102</strain>
    </source>
</reference>
<name>A0A3S1CIY2_9CYAN</name>
<protein>
    <submittedName>
        <fullName evidence="2">Uncharacterized protein</fullName>
    </submittedName>
</protein>